<proteinExistence type="predicted"/>
<dbReference type="SUPFAM" id="SSF56059">
    <property type="entry name" value="Glutathione synthetase ATP-binding domain-like"/>
    <property type="match status" value="1"/>
</dbReference>
<dbReference type="AlphaFoldDB" id="A0A081NXE3"/>
<accession>A0A081NXE3</accession>
<comment type="caution">
    <text evidence="1">The sequence shown here is derived from an EMBL/GenBank/DDBJ whole genome shotgun (WGS) entry which is preliminary data.</text>
</comment>
<name>A0A081NXE3_9BACL</name>
<reference evidence="1 2" key="1">
    <citation type="submission" date="2014-06" db="EMBL/GenBank/DDBJ databases">
        <title>Draft genome sequence of Paenibacillus sp. MSt1.</title>
        <authorList>
            <person name="Aw Y.K."/>
            <person name="Ong K.S."/>
            <person name="Gan H.M."/>
            <person name="Lee S.M."/>
        </authorList>
    </citation>
    <scope>NUCLEOTIDE SEQUENCE [LARGE SCALE GENOMIC DNA]</scope>
    <source>
        <strain evidence="1 2">MSt1</strain>
    </source>
</reference>
<dbReference type="eggNOG" id="COG0189">
    <property type="taxonomic scope" value="Bacteria"/>
</dbReference>
<organism evidence="1 2">
    <name type="scientific">Paenibacillus tyrfis</name>
    <dbReference type="NCBI Taxonomy" id="1501230"/>
    <lineage>
        <taxon>Bacteria</taxon>
        <taxon>Bacillati</taxon>
        <taxon>Bacillota</taxon>
        <taxon>Bacilli</taxon>
        <taxon>Bacillales</taxon>
        <taxon>Paenibacillaceae</taxon>
        <taxon>Paenibacillus</taxon>
    </lineage>
</organism>
<evidence type="ECO:0000313" key="2">
    <source>
        <dbReference type="Proteomes" id="UP000028123"/>
    </source>
</evidence>
<dbReference type="Pfam" id="PF14398">
    <property type="entry name" value="ATPgrasp_YheCD"/>
    <property type="match status" value="1"/>
</dbReference>
<dbReference type="OrthoDB" id="7869153at2"/>
<dbReference type="Proteomes" id="UP000028123">
    <property type="component" value="Unassembled WGS sequence"/>
</dbReference>
<dbReference type="InterPro" id="IPR026838">
    <property type="entry name" value="YheC/D"/>
</dbReference>
<sequence length="257" mass="29427">MRKSKPNYSSYVVSKWAKTQAVIPNRELAQHVPETRKLNRESLRGMLDRHGMVYVKPNSGTYGIGVMRVERLAGEGGASYRCHIGTKIHTFTQYDDVYRHIAGLTRKRMYLVQKGIHLLKYKKQRFDLRVMVQKTPTGNWETTGLIGRVAAPGKVVTNVHNGGKLKPVEVLLQGHAGSAEKSRLTSGLRRLGTSVARQLRLKYRRLKEIGLDVALDEKLHPWILEINTAPDPYIFRKLKDKRIFARIYRYSKAHGRL</sequence>
<dbReference type="RefSeq" id="WP_036689644.1">
    <property type="nucleotide sequence ID" value="NZ_FYEP01000043.1"/>
</dbReference>
<gene>
    <name evidence="1" type="ORF">ET33_18245</name>
</gene>
<dbReference type="Gene3D" id="3.30.470.20">
    <property type="entry name" value="ATP-grasp fold, B domain"/>
    <property type="match status" value="1"/>
</dbReference>
<protein>
    <submittedName>
        <fullName evidence="1">Endospore coat-associated protein</fullName>
    </submittedName>
</protein>
<keyword evidence="2" id="KW-1185">Reference proteome</keyword>
<dbReference type="EMBL" id="JNVM01000025">
    <property type="protein sequence ID" value="KEQ23116.1"/>
    <property type="molecule type" value="Genomic_DNA"/>
</dbReference>
<evidence type="ECO:0000313" key="1">
    <source>
        <dbReference type="EMBL" id="KEQ23116.1"/>
    </source>
</evidence>